<dbReference type="InterPro" id="IPR051906">
    <property type="entry name" value="TolC-like"/>
</dbReference>
<evidence type="ECO:0000313" key="7">
    <source>
        <dbReference type="EMBL" id="TLU72403.1"/>
    </source>
</evidence>
<dbReference type="RefSeq" id="WP_138325865.1">
    <property type="nucleotide sequence ID" value="NZ_VCDI01000003.1"/>
</dbReference>
<dbReference type="GO" id="GO:0015288">
    <property type="term" value="F:porin activity"/>
    <property type="evidence" value="ECO:0007669"/>
    <property type="project" value="TreeGrafter"/>
</dbReference>
<gene>
    <name evidence="7" type="ORF">FE263_10025</name>
</gene>
<reference evidence="7 8" key="1">
    <citation type="submission" date="2019-05" db="EMBL/GenBank/DDBJ databases">
        <authorList>
            <person name="Pankratov T."/>
            <person name="Grouzdev D."/>
        </authorList>
    </citation>
    <scope>NUCLEOTIDE SEQUENCE [LARGE SCALE GENOMIC DNA]</scope>
    <source>
        <strain evidence="7 8">KEBCLARHB70R</strain>
    </source>
</reference>
<feature type="chain" id="PRO_5024394125" evidence="6">
    <location>
        <begin position="33"/>
        <end position="420"/>
    </location>
</feature>
<keyword evidence="3" id="KW-0812">Transmembrane</keyword>
<dbReference type="GO" id="GO:0015562">
    <property type="term" value="F:efflux transmembrane transporter activity"/>
    <property type="evidence" value="ECO:0007669"/>
    <property type="project" value="InterPro"/>
</dbReference>
<evidence type="ECO:0000256" key="3">
    <source>
        <dbReference type="ARBA" id="ARBA00022692"/>
    </source>
</evidence>
<name>A0A5R9J6C0_9PROT</name>
<dbReference type="SUPFAM" id="SSF56954">
    <property type="entry name" value="Outer membrane efflux proteins (OEP)"/>
    <property type="match status" value="1"/>
</dbReference>
<dbReference type="Proteomes" id="UP000305654">
    <property type="component" value="Unassembled WGS sequence"/>
</dbReference>
<keyword evidence="2" id="KW-1134">Transmembrane beta strand</keyword>
<keyword evidence="6" id="KW-0732">Signal</keyword>
<feature type="signal peptide" evidence="6">
    <location>
        <begin position="1"/>
        <end position="32"/>
    </location>
</feature>
<dbReference type="GO" id="GO:1990281">
    <property type="term" value="C:efflux pump complex"/>
    <property type="evidence" value="ECO:0007669"/>
    <property type="project" value="TreeGrafter"/>
</dbReference>
<evidence type="ECO:0000256" key="1">
    <source>
        <dbReference type="ARBA" id="ARBA00004442"/>
    </source>
</evidence>
<protein>
    <submittedName>
        <fullName evidence="7">TolC family protein</fullName>
    </submittedName>
</protein>
<comment type="caution">
    <text evidence="7">The sequence shown here is derived from an EMBL/GenBank/DDBJ whole genome shotgun (WGS) entry which is preliminary data.</text>
</comment>
<dbReference type="Gene3D" id="1.20.1600.10">
    <property type="entry name" value="Outer membrane efflux proteins (OEP)"/>
    <property type="match status" value="1"/>
</dbReference>
<comment type="subcellular location">
    <subcellularLocation>
        <location evidence="1">Cell outer membrane</location>
    </subcellularLocation>
</comment>
<dbReference type="OrthoDB" id="7256779at2"/>
<dbReference type="PANTHER" id="PTHR30026:SF20">
    <property type="entry name" value="OUTER MEMBRANE PROTEIN TOLC"/>
    <property type="match status" value="1"/>
</dbReference>
<evidence type="ECO:0000256" key="5">
    <source>
        <dbReference type="ARBA" id="ARBA00023237"/>
    </source>
</evidence>
<keyword evidence="8" id="KW-1185">Reference proteome</keyword>
<dbReference type="AlphaFoldDB" id="A0A5R9J6C0"/>
<dbReference type="PANTHER" id="PTHR30026">
    <property type="entry name" value="OUTER MEMBRANE PROTEIN TOLC"/>
    <property type="match status" value="1"/>
</dbReference>
<accession>A0A5R9J6C0</accession>
<dbReference type="EMBL" id="VCDI01000003">
    <property type="protein sequence ID" value="TLU72403.1"/>
    <property type="molecule type" value="Genomic_DNA"/>
</dbReference>
<evidence type="ECO:0000256" key="2">
    <source>
        <dbReference type="ARBA" id="ARBA00022452"/>
    </source>
</evidence>
<organism evidence="7 8">
    <name type="scientific">Lichenicoccus roseus</name>
    <dbReference type="NCBI Taxonomy" id="2683649"/>
    <lineage>
        <taxon>Bacteria</taxon>
        <taxon>Pseudomonadati</taxon>
        <taxon>Pseudomonadota</taxon>
        <taxon>Alphaproteobacteria</taxon>
        <taxon>Acetobacterales</taxon>
        <taxon>Acetobacteraceae</taxon>
        <taxon>Lichenicoccus</taxon>
    </lineage>
</organism>
<evidence type="ECO:0000313" key="8">
    <source>
        <dbReference type="Proteomes" id="UP000305654"/>
    </source>
</evidence>
<keyword evidence="4" id="KW-0472">Membrane</keyword>
<evidence type="ECO:0000256" key="6">
    <source>
        <dbReference type="SAM" id="SignalP"/>
    </source>
</evidence>
<proteinExistence type="predicted"/>
<dbReference type="GO" id="GO:0009279">
    <property type="term" value="C:cell outer membrane"/>
    <property type="evidence" value="ECO:0007669"/>
    <property type="project" value="UniProtKB-SubCell"/>
</dbReference>
<sequence length="420" mass="44273">MSCLRWTGPARVALAPACMWVLGMVAASRAIAARAPSLHDAVQAAWTLAPDSYALDGQRGEAAARARAARAFFPGAPYATGEYFDDHLIGSNQGYTTYQGELATPLWLPGEGTATERSAQADLLHLSQQGEAMRLELARQVLEQATAGEFAADNRAVAARRVQAARQLQDIVSHAVGTGEAPGIDAEAAQAALGSAQIALSDAEAQLAGAQGSLVALTGSAELPDLTANPAVLAADRTLPGAEQLERDPRVASAHRELEAAEAALRLVRVADRDDPEVGIEGIHEKQFGSPWDNRVGVMLKVPFGSTARNLPRIAAATARLNTAEARLLQQRRLVAIGLQQALARLRAARANRSAAATVARELDGRAVEVVRAWHVGEMPLIEATRAQTAAFDADLAARRASTMLQAAQWQVALAEGVLP</sequence>
<keyword evidence="5" id="KW-0998">Cell outer membrane</keyword>
<evidence type="ECO:0000256" key="4">
    <source>
        <dbReference type="ARBA" id="ARBA00023136"/>
    </source>
</evidence>